<evidence type="ECO:0000313" key="2">
    <source>
        <dbReference type="EMBL" id="HIQ80746.1"/>
    </source>
</evidence>
<gene>
    <name evidence="2" type="ORF">IAD32_05605</name>
</gene>
<organism evidence="2 3">
    <name type="scientific">Candidatus Scatavimonas merdigallinarum</name>
    <dbReference type="NCBI Taxonomy" id="2840914"/>
    <lineage>
        <taxon>Bacteria</taxon>
        <taxon>Bacillati</taxon>
        <taxon>Bacillota</taxon>
        <taxon>Clostridia</taxon>
        <taxon>Eubacteriales</taxon>
        <taxon>Oscillospiraceae</taxon>
        <taxon>Oscillospiraceae incertae sedis</taxon>
        <taxon>Candidatus Scatavimonas</taxon>
    </lineage>
</organism>
<comment type="caution">
    <text evidence="2">The sequence shown here is derived from an EMBL/GenBank/DDBJ whole genome shotgun (WGS) entry which is preliminary data.</text>
</comment>
<proteinExistence type="predicted"/>
<reference evidence="2" key="2">
    <citation type="journal article" date="2021" name="PeerJ">
        <title>Extensive microbial diversity within the chicken gut microbiome revealed by metagenomics and culture.</title>
        <authorList>
            <person name="Gilroy R."/>
            <person name="Ravi A."/>
            <person name="Getino M."/>
            <person name="Pursley I."/>
            <person name="Horton D.L."/>
            <person name="Alikhan N.F."/>
            <person name="Baker D."/>
            <person name="Gharbi K."/>
            <person name="Hall N."/>
            <person name="Watson M."/>
            <person name="Adriaenssens E.M."/>
            <person name="Foster-Nyarko E."/>
            <person name="Jarju S."/>
            <person name="Secka A."/>
            <person name="Antonio M."/>
            <person name="Oren A."/>
            <person name="Chaudhuri R.R."/>
            <person name="La Ragione R."/>
            <person name="Hildebrand F."/>
            <person name="Pallen M.J."/>
        </authorList>
    </citation>
    <scope>NUCLEOTIDE SEQUENCE</scope>
    <source>
        <strain evidence="2">ChiSjej1B19-3389</strain>
    </source>
</reference>
<name>A0A9D0ZJV5_9FIRM</name>
<accession>A0A9D0ZJV5</accession>
<protein>
    <submittedName>
        <fullName evidence="2">FeoB-associated Cys-rich membrane protein</fullName>
    </submittedName>
</protein>
<dbReference type="Proteomes" id="UP000886787">
    <property type="component" value="Unassembled WGS sequence"/>
</dbReference>
<dbReference type="AlphaFoldDB" id="A0A9D0ZJV5"/>
<dbReference type="Pfam" id="PF12669">
    <property type="entry name" value="FeoB_associated"/>
    <property type="match status" value="1"/>
</dbReference>
<keyword evidence="1" id="KW-1133">Transmembrane helix</keyword>
<keyword evidence="1" id="KW-0812">Transmembrane</keyword>
<evidence type="ECO:0000313" key="3">
    <source>
        <dbReference type="Proteomes" id="UP000886787"/>
    </source>
</evidence>
<keyword evidence="1" id="KW-0472">Membrane</keyword>
<feature type="transmembrane region" description="Helical" evidence="1">
    <location>
        <begin position="6"/>
        <end position="26"/>
    </location>
</feature>
<reference evidence="2" key="1">
    <citation type="submission" date="2020-10" db="EMBL/GenBank/DDBJ databases">
        <authorList>
            <person name="Gilroy R."/>
        </authorList>
    </citation>
    <scope>NUCLEOTIDE SEQUENCE</scope>
    <source>
        <strain evidence="2">ChiSjej1B19-3389</strain>
    </source>
</reference>
<dbReference type="EMBL" id="DVFW01000026">
    <property type="protein sequence ID" value="HIQ80746.1"/>
    <property type="molecule type" value="Genomic_DNA"/>
</dbReference>
<evidence type="ECO:0000256" key="1">
    <source>
        <dbReference type="SAM" id="Phobius"/>
    </source>
</evidence>
<sequence length="62" mass="6629">MLEWVLHNLPTILIAAALLAVVLLIVRHLCKARKKGGCAGCNGNCGACCHTHAVKKDNLSQH</sequence>